<reference evidence="3 4" key="1">
    <citation type="submission" date="2017-08" db="EMBL/GenBank/DDBJ databases">
        <title>Infants hospitalized years apart are colonized by the same room-sourced microbial strains.</title>
        <authorList>
            <person name="Brooks B."/>
            <person name="Olm M.R."/>
            <person name="Firek B.A."/>
            <person name="Baker R."/>
            <person name="Thomas B.C."/>
            <person name="Morowitz M.J."/>
            <person name="Banfield J.F."/>
        </authorList>
    </citation>
    <scope>NUCLEOTIDE SEQUENCE [LARGE SCALE GENOMIC DNA]</scope>
    <source>
        <strain evidence="3">S2_005_002_R2_34</strain>
    </source>
</reference>
<evidence type="ECO:0008006" key="5">
    <source>
        <dbReference type="Google" id="ProtNLM"/>
    </source>
</evidence>
<dbReference type="InterPro" id="IPR007712">
    <property type="entry name" value="RelE/ParE_toxin"/>
</dbReference>
<dbReference type="EMBL" id="QFPW01000027">
    <property type="protein sequence ID" value="PZQ46314.1"/>
    <property type="molecule type" value="Genomic_DNA"/>
</dbReference>
<evidence type="ECO:0000256" key="2">
    <source>
        <dbReference type="ARBA" id="ARBA00022649"/>
    </source>
</evidence>
<comment type="caution">
    <text evidence="3">The sequence shown here is derived from an EMBL/GenBank/DDBJ whole genome shotgun (WGS) entry which is preliminary data.</text>
</comment>
<dbReference type="AlphaFoldDB" id="A0A2W5MZS0"/>
<dbReference type="Proteomes" id="UP000249185">
    <property type="component" value="Unassembled WGS sequence"/>
</dbReference>
<dbReference type="PANTHER" id="PTHR33755">
    <property type="entry name" value="TOXIN PARE1-RELATED"/>
    <property type="match status" value="1"/>
</dbReference>
<proteinExistence type="inferred from homology"/>
<name>A0A2W5MZS0_RHOSU</name>
<protein>
    <recommendedName>
        <fullName evidence="5">Type II toxin-antitoxin system RelE/ParE family toxin</fullName>
    </recommendedName>
</protein>
<evidence type="ECO:0000313" key="4">
    <source>
        <dbReference type="Proteomes" id="UP000249185"/>
    </source>
</evidence>
<comment type="similarity">
    <text evidence="1">Belongs to the RelE toxin family.</text>
</comment>
<gene>
    <name evidence="3" type="ORF">DI556_20730</name>
</gene>
<dbReference type="Gene3D" id="3.30.2310.20">
    <property type="entry name" value="RelE-like"/>
    <property type="match status" value="1"/>
</dbReference>
<evidence type="ECO:0000313" key="3">
    <source>
        <dbReference type="EMBL" id="PZQ46314.1"/>
    </source>
</evidence>
<evidence type="ECO:0000256" key="1">
    <source>
        <dbReference type="ARBA" id="ARBA00006226"/>
    </source>
</evidence>
<accession>A0A2W5MZS0</accession>
<dbReference type="InterPro" id="IPR051803">
    <property type="entry name" value="TA_system_RelE-like_toxin"/>
</dbReference>
<keyword evidence="2" id="KW-1277">Toxin-antitoxin system</keyword>
<dbReference type="Pfam" id="PF05016">
    <property type="entry name" value="ParE_toxin"/>
    <property type="match status" value="1"/>
</dbReference>
<organism evidence="3 4">
    <name type="scientific">Rhodovulum sulfidophilum</name>
    <name type="common">Rhodobacter sulfidophilus</name>
    <dbReference type="NCBI Taxonomy" id="35806"/>
    <lineage>
        <taxon>Bacteria</taxon>
        <taxon>Pseudomonadati</taxon>
        <taxon>Pseudomonadota</taxon>
        <taxon>Alphaproteobacteria</taxon>
        <taxon>Rhodobacterales</taxon>
        <taxon>Paracoccaceae</taxon>
        <taxon>Rhodovulum</taxon>
    </lineage>
</organism>
<dbReference type="InterPro" id="IPR035093">
    <property type="entry name" value="RelE/ParE_toxin_dom_sf"/>
</dbReference>
<sequence length="106" mass="11886">MSRPYALRLTESAESDLADIWSYIASEASEETASQFVGSLGAHLEQLRHAPYSGPPRPQLAERLRMLPHGKYAVYYIVREFEVVVVRVIHGARDHAAMAMRGAFQV</sequence>